<dbReference type="GO" id="GO:0006046">
    <property type="term" value="P:N-acetylglucosamine catabolic process"/>
    <property type="evidence" value="ECO:0007669"/>
    <property type="project" value="TreeGrafter"/>
</dbReference>
<dbReference type="GO" id="GO:0046872">
    <property type="term" value="F:metal ion binding"/>
    <property type="evidence" value="ECO:0007669"/>
    <property type="project" value="UniProtKB-KW"/>
</dbReference>
<dbReference type="Gene3D" id="2.30.40.10">
    <property type="entry name" value="Urease, subunit C, domain 1"/>
    <property type="match status" value="1"/>
</dbReference>
<dbReference type="Gene3D" id="3.20.20.140">
    <property type="entry name" value="Metal-dependent hydrolases"/>
    <property type="match status" value="1"/>
</dbReference>
<dbReference type="GO" id="GO:0008448">
    <property type="term" value="F:N-acetylglucosamine-6-phosphate deacetylase activity"/>
    <property type="evidence" value="ECO:0007669"/>
    <property type="project" value="UniProtKB-UniRule"/>
</dbReference>
<reference evidence="10 11" key="1">
    <citation type="journal article" date="2012" name="J. Bacteriol.">
        <title>Genome sequence of proteorhodopsin-containing sea ice bacterium Glaciecola punicea ACAM 611T.</title>
        <authorList>
            <person name="Qin Q.-L."/>
            <person name="Xie B.-B."/>
            <person name="Shu Y.-L."/>
            <person name="Rong J.-C."/>
            <person name="Zhao D.-L."/>
            <person name="Zhang X.-Y."/>
            <person name="Chen X.-L."/>
            <person name="Zhou B.-C."/>
            <person name="Zhanga Y.-Z."/>
        </authorList>
    </citation>
    <scope>NUCLEOTIDE SEQUENCE [LARGE SCALE GENOMIC DNA]</scope>
    <source>
        <strain evidence="10 11">ACAM 611</strain>
    </source>
</reference>
<comment type="cofactor">
    <cofactor evidence="8">
        <name>a divalent metal cation</name>
        <dbReference type="ChEBI" id="CHEBI:60240"/>
    </cofactor>
    <text evidence="8">Binds 1 divalent metal cation per subunit.</text>
</comment>
<dbReference type="Pfam" id="PF01979">
    <property type="entry name" value="Amidohydro_1"/>
    <property type="match status" value="1"/>
</dbReference>
<feature type="binding site" evidence="7">
    <location>
        <begin position="320"/>
        <end position="322"/>
    </location>
    <ligand>
        <name>substrate</name>
    </ligand>
</feature>
<dbReference type="PANTHER" id="PTHR11113">
    <property type="entry name" value="N-ACETYLGLUCOSAMINE-6-PHOSPHATE DEACETYLASE"/>
    <property type="match status" value="1"/>
</dbReference>
<dbReference type="AlphaFoldDB" id="H5T8C8"/>
<proteinExistence type="inferred from homology"/>
<dbReference type="eggNOG" id="COG1820">
    <property type="taxonomic scope" value="Bacteria"/>
</dbReference>
<dbReference type="InterPro" id="IPR011059">
    <property type="entry name" value="Metal-dep_hydrolase_composite"/>
</dbReference>
<protein>
    <recommendedName>
        <fullName evidence="5">N-acetylgalactosamine-6-phosphate deacetylase</fullName>
        <ecNumber evidence="5">3.5.1.25</ecNumber>
    </recommendedName>
    <alternativeName>
        <fullName evidence="5">N-acetylglucosamine-6-phosphate deacetylase</fullName>
    </alternativeName>
</protein>
<evidence type="ECO:0000256" key="7">
    <source>
        <dbReference type="PIRSR" id="PIRSR038994-2"/>
    </source>
</evidence>
<evidence type="ECO:0000313" key="10">
    <source>
        <dbReference type="EMBL" id="GAB54569.1"/>
    </source>
</evidence>
<dbReference type="SUPFAM" id="SSF51338">
    <property type="entry name" value="Composite domain of metallo-dependent hydrolases"/>
    <property type="match status" value="1"/>
</dbReference>
<dbReference type="Proteomes" id="UP000053586">
    <property type="component" value="Unassembled WGS sequence"/>
</dbReference>
<dbReference type="InterPro" id="IPR032466">
    <property type="entry name" value="Metal_Hydrolase"/>
</dbReference>
<reference evidence="10 11" key="2">
    <citation type="journal article" date="2017" name="Antonie Van Leeuwenhoek">
        <title>Rhizobium rhizosphaerae sp. nov., a novel species isolated from rice rhizosphere.</title>
        <authorList>
            <person name="Zhao J.J."/>
            <person name="Zhang J."/>
            <person name="Zhang R.J."/>
            <person name="Zhang C.W."/>
            <person name="Yin H.Q."/>
            <person name="Zhang X.X."/>
        </authorList>
    </citation>
    <scope>NUCLEOTIDE SEQUENCE [LARGE SCALE GENOMIC DNA]</scope>
    <source>
        <strain evidence="10 11">ACAM 611</strain>
    </source>
</reference>
<evidence type="ECO:0000259" key="9">
    <source>
        <dbReference type="Pfam" id="PF01979"/>
    </source>
</evidence>
<evidence type="ECO:0000256" key="4">
    <source>
        <dbReference type="ARBA" id="ARBA00023277"/>
    </source>
</evidence>
<evidence type="ECO:0000256" key="3">
    <source>
        <dbReference type="ARBA" id="ARBA00022801"/>
    </source>
</evidence>
<evidence type="ECO:0000256" key="5">
    <source>
        <dbReference type="PIRNR" id="PIRNR038994"/>
    </source>
</evidence>
<keyword evidence="11" id="KW-1185">Reference proteome</keyword>
<evidence type="ECO:0000256" key="1">
    <source>
        <dbReference type="ARBA" id="ARBA00010716"/>
    </source>
</evidence>
<dbReference type="PIRSF" id="PIRSF038994">
    <property type="entry name" value="NagA"/>
    <property type="match status" value="1"/>
</dbReference>
<feature type="binding site" evidence="7">
    <location>
        <position position="155"/>
    </location>
    <ligand>
        <name>substrate</name>
    </ligand>
</feature>
<accession>H5T8C8</accession>
<comment type="similarity">
    <text evidence="1 5">Belongs to the metallo-dependent hydrolases superfamily. NagA family.</text>
</comment>
<keyword evidence="4 5" id="KW-0119">Carbohydrate metabolism</keyword>
<dbReference type="InterPro" id="IPR003764">
    <property type="entry name" value="GlcNAc_6-P_deAcase"/>
</dbReference>
<keyword evidence="2 8" id="KW-0479">Metal-binding</keyword>
<dbReference type="SUPFAM" id="SSF51556">
    <property type="entry name" value="Metallo-dependent hydrolases"/>
    <property type="match status" value="1"/>
</dbReference>
<feature type="binding site" evidence="8">
    <location>
        <position position="229"/>
    </location>
    <ligand>
        <name>Zn(2+)</name>
        <dbReference type="ChEBI" id="CHEBI:29105"/>
    </ligand>
</feature>
<evidence type="ECO:0000256" key="8">
    <source>
        <dbReference type="PIRSR" id="PIRSR038994-3"/>
    </source>
</evidence>
<keyword evidence="3 5" id="KW-0378">Hydrolase</keyword>
<gene>
    <name evidence="10" type="primary">nagA</name>
    <name evidence="10" type="ORF">GPUN_0422</name>
</gene>
<sequence>MIELNTHTVSYSSPISDSMKTYLVQHLFDGESLHNNMHLSVENGLIGSITSAVNSTLKPSAVLKGLVCAGFIDTQVNGGGGVLFNHDQSQAALRKMVQGHAQYGTTAMLPTLITDSSQTMQKAAHAIAHAVAESMPGIVGIHYEGPNLSLEKKGIHSSEQIRPLSDTDLATFTRKDTGKVLVTLAPESVPTDVIRDLVSHGVVVSLGHSGASLDTTIAAIDAGARGFTHLFNAMSGLTARNPGMISAALSDPRVSCGLIVDLQHVHAQNCALAYQCIGPQRLMLVTDAMAHVGSDLQTLPWLNSTITKVGDKLSLNDGNLAGSCLDMSGSVRNMYKLLVQRRLAISPKKDQQNTLPTGVQNDILGNVLNMASCAPANFLNLTGFGHLKAGYRADFVLLDENIYTKACWIKGQQIAGNKVSLKIV</sequence>
<evidence type="ECO:0000256" key="2">
    <source>
        <dbReference type="ARBA" id="ARBA00022723"/>
    </source>
</evidence>
<feature type="domain" description="Amidohydrolase-related" evidence="9">
    <location>
        <begin position="67"/>
        <end position="403"/>
    </location>
</feature>
<organism evidence="10 11">
    <name type="scientific">Glaciecola punicea ACAM 611</name>
    <dbReference type="NCBI Taxonomy" id="1121923"/>
    <lineage>
        <taxon>Bacteria</taxon>
        <taxon>Pseudomonadati</taxon>
        <taxon>Pseudomonadota</taxon>
        <taxon>Gammaproteobacteria</taxon>
        <taxon>Alteromonadales</taxon>
        <taxon>Alteromonadaceae</taxon>
        <taxon>Glaciecola</taxon>
    </lineage>
</organism>
<comment type="catalytic activity">
    <reaction evidence="5">
        <text>N-acetyl-D-glucosamine 6-phosphate + H2O = D-glucosamine 6-phosphate + acetate</text>
        <dbReference type="Rhea" id="RHEA:22936"/>
        <dbReference type="ChEBI" id="CHEBI:15377"/>
        <dbReference type="ChEBI" id="CHEBI:30089"/>
        <dbReference type="ChEBI" id="CHEBI:57513"/>
        <dbReference type="ChEBI" id="CHEBI:58725"/>
        <dbReference type="EC" id="3.5.1.25"/>
    </reaction>
</comment>
<comment type="caution">
    <text evidence="10">The sequence shown here is derived from an EMBL/GenBank/DDBJ whole genome shotgun (WGS) entry which is preliminary data.</text>
</comment>
<dbReference type="PANTHER" id="PTHR11113:SF14">
    <property type="entry name" value="N-ACETYLGLUCOSAMINE-6-PHOSPHATE DEACETYLASE"/>
    <property type="match status" value="1"/>
</dbReference>
<dbReference type="EMBL" id="BAET01000006">
    <property type="protein sequence ID" value="GAB54569.1"/>
    <property type="molecule type" value="Genomic_DNA"/>
</dbReference>
<feature type="active site" description="Proton donor/acceptor" evidence="6">
    <location>
        <position position="287"/>
    </location>
</feature>
<feature type="binding site" evidence="7">
    <location>
        <begin position="232"/>
        <end position="233"/>
    </location>
    <ligand>
        <name>substrate</name>
    </ligand>
</feature>
<feature type="binding site" evidence="7">
    <location>
        <position position="264"/>
    </location>
    <ligand>
        <name>substrate</name>
    </ligand>
</feature>
<dbReference type="STRING" id="56804.BAE46_11365"/>
<feature type="binding site" evidence="7">
    <location>
        <position position="240"/>
    </location>
    <ligand>
        <name>substrate</name>
    </ligand>
</feature>
<name>H5T8C8_9ALTE</name>
<feature type="binding site" evidence="8">
    <location>
        <position position="144"/>
    </location>
    <ligand>
        <name>Zn(2+)</name>
        <dbReference type="ChEBI" id="CHEBI:29105"/>
    </ligand>
</feature>
<evidence type="ECO:0000256" key="6">
    <source>
        <dbReference type="PIRSR" id="PIRSR038994-1"/>
    </source>
</evidence>
<evidence type="ECO:0000313" key="11">
    <source>
        <dbReference type="Proteomes" id="UP000053586"/>
    </source>
</evidence>
<feature type="binding site" evidence="8">
    <location>
        <position position="208"/>
    </location>
    <ligand>
        <name>Zn(2+)</name>
        <dbReference type="ChEBI" id="CHEBI:29105"/>
    </ligand>
</feature>
<dbReference type="InterPro" id="IPR006680">
    <property type="entry name" value="Amidohydro-rel"/>
</dbReference>
<dbReference type="EC" id="3.5.1.25" evidence="5"/>